<dbReference type="GO" id="GO:0003723">
    <property type="term" value="F:RNA binding"/>
    <property type="evidence" value="ECO:0007669"/>
    <property type="project" value="TreeGrafter"/>
</dbReference>
<reference evidence="11" key="2">
    <citation type="submission" date="2011-02" db="EMBL/GenBank/DDBJ databases">
        <authorList>
            <person name="MacLean D."/>
        </authorList>
    </citation>
    <scope>NUCLEOTIDE SEQUENCE</scope>
</reference>
<dbReference type="EC" id="3.6.4.13" evidence="2"/>
<evidence type="ECO:0000256" key="5">
    <source>
        <dbReference type="ARBA" id="ARBA00022806"/>
    </source>
</evidence>
<comment type="catalytic activity">
    <reaction evidence="7">
        <text>ATP + H2O = ADP + phosphate + H(+)</text>
        <dbReference type="Rhea" id="RHEA:13065"/>
        <dbReference type="ChEBI" id="CHEBI:15377"/>
        <dbReference type="ChEBI" id="CHEBI:15378"/>
        <dbReference type="ChEBI" id="CHEBI:30616"/>
        <dbReference type="ChEBI" id="CHEBI:43474"/>
        <dbReference type="ChEBI" id="CHEBI:456216"/>
        <dbReference type="EC" id="3.6.4.13"/>
    </reaction>
</comment>
<dbReference type="Pfam" id="PF07717">
    <property type="entry name" value="OB_NTP_bind"/>
    <property type="match status" value="1"/>
</dbReference>
<dbReference type="SMART" id="SM00487">
    <property type="entry name" value="DEXDc"/>
    <property type="match status" value="1"/>
</dbReference>
<dbReference type="InterPro" id="IPR048333">
    <property type="entry name" value="HA2_WH"/>
</dbReference>
<sequence length="784" mass="88181">MAFWRPGDAIPSTSAVALSARETQNQDSEVSCIGYNPNHRLPLHIQRENLPVFAHRSEILYAVETHQTTILIGETGSGKTTQIPQYLMEANWAQYRMIACTQPRRIAAITIAQRIAQEMHGTVGDQVGYAVRFDEKWDAERTKIKLCTDGILLREMMFDPLLTQYSVIVLDEAHEQSIETDLLLSFLKKIQRQRPELRLVIASATLQVDSLLRFFRSKGSESKFKDTHLTDVVALSVTGRQYPVDIMYSLSPQSDFIKATVQSILKIDENEDPGDILVFLPGQDEIESIIHQLQESQDVSGRHARLLPLPFHGSLPLRMQQQIFLPAPPNVARKVILATNIAETSITIDNIRFVIDSCFTKLAFFNPFTGVQALITTPVSQSSAKQRAGRAGRMQAGKCFRLCTEKDFMKLCRSETIPAVQRTRLERLVLYLLSMGVQDLARFDFVSPPSPEALIRALEMLYALGAIDDQGRLMEPIGRHLAEFPLEPEIGRMLLASVEYHCAEEVLTIASLMSGDEIFFHPRGSKERRAKILDALETFAHPAGDLLTSLAVYEAFMENSRSQEWCEQNCVSFRVLTRAFEVRKQLKRYLKRFSNAQREENCPKMTENERQDAILKSITAGFFANVAKLDANHGCMYTTVRDARLVQLHPSSIYANAGQLPNWIVFHQSILTSAEFIRDISKIDPRWLLEIAPEFYQTRDVSAIVSGDSGDLGLPKTAAYTEATVSKFSSLPGEKPSQNSVHDESKHPEVEMGARILFRKPSASKKPSLPIHIGKSKGGLRSQF</sequence>
<feature type="domain" description="Helicase ATP-binding" evidence="9">
    <location>
        <begin position="60"/>
        <end position="224"/>
    </location>
</feature>
<evidence type="ECO:0000256" key="1">
    <source>
        <dbReference type="ARBA" id="ARBA00008792"/>
    </source>
</evidence>
<dbReference type="AlphaFoldDB" id="F0WFL0"/>
<evidence type="ECO:0000256" key="2">
    <source>
        <dbReference type="ARBA" id="ARBA00012552"/>
    </source>
</evidence>
<dbReference type="PANTHER" id="PTHR18934">
    <property type="entry name" value="ATP-DEPENDENT RNA HELICASE"/>
    <property type="match status" value="1"/>
</dbReference>
<evidence type="ECO:0000256" key="3">
    <source>
        <dbReference type="ARBA" id="ARBA00022741"/>
    </source>
</evidence>
<evidence type="ECO:0000313" key="11">
    <source>
        <dbReference type="EMBL" id="CCA19992.1"/>
    </source>
</evidence>
<dbReference type="Pfam" id="PF21010">
    <property type="entry name" value="HA2_C"/>
    <property type="match status" value="1"/>
</dbReference>
<keyword evidence="6" id="KW-0067">ATP-binding</keyword>
<evidence type="ECO:0000259" key="9">
    <source>
        <dbReference type="PROSITE" id="PS51192"/>
    </source>
</evidence>
<dbReference type="InterPro" id="IPR007502">
    <property type="entry name" value="Helicase-assoc_dom"/>
</dbReference>
<dbReference type="InterPro" id="IPR002464">
    <property type="entry name" value="DNA/RNA_helicase_DEAH_CS"/>
</dbReference>
<gene>
    <name evidence="11" type="primary">AlNc14C84G5394</name>
    <name evidence="12" type="synonym">AlNc14C188G8385</name>
    <name evidence="11" type="ORF">ALNC14_061350</name>
    <name evidence="12" type="ORF">ALNC14_094370</name>
</gene>
<dbReference type="GO" id="GO:0003724">
    <property type="term" value="F:RNA helicase activity"/>
    <property type="evidence" value="ECO:0007669"/>
    <property type="project" value="UniProtKB-EC"/>
</dbReference>
<comment type="similarity">
    <text evidence="1">Belongs to the DEAD box helicase family. DEAH subfamily.</text>
</comment>
<evidence type="ECO:0000256" key="7">
    <source>
        <dbReference type="ARBA" id="ARBA00047984"/>
    </source>
</evidence>
<keyword evidence="4" id="KW-0378">Hydrolase</keyword>
<dbReference type="EMBL" id="FR824233">
    <property type="protein sequence ID" value="CCA23294.1"/>
    <property type="molecule type" value="Genomic_DNA"/>
</dbReference>
<dbReference type="PROSITE" id="PS51194">
    <property type="entry name" value="HELICASE_CTER"/>
    <property type="match status" value="1"/>
</dbReference>
<dbReference type="Gene3D" id="3.40.50.300">
    <property type="entry name" value="P-loop containing nucleotide triphosphate hydrolases"/>
    <property type="match status" value="2"/>
</dbReference>
<keyword evidence="5" id="KW-0347">Helicase</keyword>
<dbReference type="InterPro" id="IPR011545">
    <property type="entry name" value="DEAD/DEAH_box_helicase_dom"/>
</dbReference>
<dbReference type="SMART" id="SM00847">
    <property type="entry name" value="HA2"/>
    <property type="match status" value="1"/>
</dbReference>
<dbReference type="Pfam" id="PF00270">
    <property type="entry name" value="DEAD"/>
    <property type="match status" value="1"/>
</dbReference>
<protein>
    <recommendedName>
        <fullName evidence="2">RNA helicase</fullName>
        <ecNumber evidence="2">3.6.4.13</ecNumber>
    </recommendedName>
</protein>
<dbReference type="InterPro" id="IPR027417">
    <property type="entry name" value="P-loop_NTPase"/>
</dbReference>
<dbReference type="PROSITE" id="PS51192">
    <property type="entry name" value="HELICASE_ATP_BIND_1"/>
    <property type="match status" value="1"/>
</dbReference>
<evidence type="ECO:0000256" key="8">
    <source>
        <dbReference type="SAM" id="MobiDB-lite"/>
    </source>
</evidence>
<evidence type="ECO:0000259" key="10">
    <source>
        <dbReference type="PROSITE" id="PS51194"/>
    </source>
</evidence>
<dbReference type="PROSITE" id="PS00690">
    <property type="entry name" value="DEAH_ATP_HELICASE"/>
    <property type="match status" value="1"/>
</dbReference>
<dbReference type="Gene3D" id="1.20.120.1080">
    <property type="match status" value="1"/>
</dbReference>
<dbReference type="InterPro" id="IPR011709">
    <property type="entry name" value="DEAD-box_helicase_OB_fold"/>
</dbReference>
<dbReference type="EMBL" id="FR824129">
    <property type="protein sequence ID" value="CCA19992.1"/>
    <property type="molecule type" value="Genomic_DNA"/>
</dbReference>
<dbReference type="GO" id="GO:0016787">
    <property type="term" value="F:hydrolase activity"/>
    <property type="evidence" value="ECO:0007669"/>
    <property type="project" value="UniProtKB-KW"/>
</dbReference>
<proteinExistence type="inferred from homology"/>
<dbReference type="SMART" id="SM00490">
    <property type="entry name" value="HELICc"/>
    <property type="match status" value="1"/>
</dbReference>
<feature type="region of interest" description="Disordered" evidence="8">
    <location>
        <begin position="760"/>
        <end position="784"/>
    </location>
</feature>
<dbReference type="InterPro" id="IPR014001">
    <property type="entry name" value="Helicase_ATP-bd"/>
</dbReference>
<evidence type="ECO:0000256" key="4">
    <source>
        <dbReference type="ARBA" id="ARBA00022801"/>
    </source>
</evidence>
<dbReference type="PANTHER" id="PTHR18934:SF136">
    <property type="entry name" value="ATP-DEPENDENT RNA HELICASE DHX35-RELATED"/>
    <property type="match status" value="1"/>
</dbReference>
<organism evidence="11">
    <name type="scientific">Albugo laibachii Nc14</name>
    <dbReference type="NCBI Taxonomy" id="890382"/>
    <lineage>
        <taxon>Eukaryota</taxon>
        <taxon>Sar</taxon>
        <taxon>Stramenopiles</taxon>
        <taxon>Oomycota</taxon>
        <taxon>Peronosporomycetes</taxon>
        <taxon>Albuginales</taxon>
        <taxon>Albuginaceae</taxon>
        <taxon>Albugo</taxon>
    </lineage>
</organism>
<dbReference type="InterPro" id="IPR001650">
    <property type="entry name" value="Helicase_C-like"/>
</dbReference>
<dbReference type="SUPFAM" id="SSF52540">
    <property type="entry name" value="P-loop containing nucleoside triphosphate hydrolases"/>
    <property type="match status" value="1"/>
</dbReference>
<feature type="domain" description="Helicase C-terminal" evidence="10">
    <location>
        <begin position="259"/>
        <end position="436"/>
    </location>
</feature>
<keyword evidence="3" id="KW-0547">Nucleotide-binding</keyword>
<evidence type="ECO:0000313" key="12">
    <source>
        <dbReference type="EMBL" id="CCA23294.1"/>
    </source>
</evidence>
<dbReference type="Pfam" id="PF00271">
    <property type="entry name" value="Helicase_C"/>
    <property type="match status" value="1"/>
</dbReference>
<name>F0WFL0_9STRA</name>
<dbReference type="Pfam" id="PF04408">
    <property type="entry name" value="WHD_HA2"/>
    <property type="match status" value="1"/>
</dbReference>
<evidence type="ECO:0000256" key="6">
    <source>
        <dbReference type="ARBA" id="ARBA00022840"/>
    </source>
</evidence>
<accession>F0WFL0</accession>
<dbReference type="GO" id="GO:0005524">
    <property type="term" value="F:ATP binding"/>
    <property type="evidence" value="ECO:0007669"/>
    <property type="project" value="UniProtKB-KW"/>
</dbReference>
<feature type="region of interest" description="Disordered" evidence="8">
    <location>
        <begin position="729"/>
        <end position="748"/>
    </location>
</feature>
<dbReference type="HOGENOM" id="CLU_001832_5_11_1"/>
<dbReference type="CDD" id="cd18791">
    <property type="entry name" value="SF2_C_RHA"/>
    <property type="match status" value="1"/>
</dbReference>
<dbReference type="FunFam" id="3.40.50.300:FF:000578">
    <property type="entry name" value="probable ATP-dependent RNA helicase DHX35"/>
    <property type="match status" value="1"/>
</dbReference>
<reference evidence="11" key="1">
    <citation type="journal article" date="2011" name="PLoS Biol.">
        <title>Gene gain and loss during evolution of obligate parasitism in the white rust pathogen of Arabidopsis thaliana.</title>
        <authorList>
            <person name="Kemen E."/>
            <person name="Gardiner A."/>
            <person name="Schultz-Larsen T."/>
            <person name="Kemen A.C."/>
            <person name="Balmuth A.L."/>
            <person name="Robert-Seilaniantz A."/>
            <person name="Bailey K."/>
            <person name="Holub E."/>
            <person name="Studholme D.J."/>
            <person name="Maclean D."/>
            <person name="Jones J.D."/>
        </authorList>
    </citation>
    <scope>NUCLEOTIDE SEQUENCE</scope>
</reference>